<sequence length="151" mass="16905">MFGNKEKIEKEFTKYKDKALEFINQKQETNELMKQATTKVKEKKNSLGDAFGKIELLIELIKAYSKGDYRNISKSTMATVIGAILYFVSPIDMIPDFIVGLGIVDDAAVIGYAIKKISGELDEFEKWKEEKSRSNLEGLDVGAGQSKSPLD</sequence>
<keyword evidence="2" id="KW-0812">Transmembrane</keyword>
<proteinExistence type="predicted"/>
<comment type="subcellular location">
    <subcellularLocation>
        <location evidence="1">Endomembrane system</location>
        <topology evidence="1">Multi-pass membrane protein</topology>
    </subcellularLocation>
</comment>
<evidence type="ECO:0000256" key="3">
    <source>
        <dbReference type="ARBA" id="ARBA00022989"/>
    </source>
</evidence>
<evidence type="ECO:0000256" key="4">
    <source>
        <dbReference type="ARBA" id="ARBA00023136"/>
    </source>
</evidence>
<organism evidence="7 8">
    <name type="scientific">Bacillus salipaludis</name>
    <dbReference type="NCBI Taxonomy" id="2547811"/>
    <lineage>
        <taxon>Bacteria</taxon>
        <taxon>Bacillati</taxon>
        <taxon>Bacillota</taxon>
        <taxon>Bacilli</taxon>
        <taxon>Bacillales</taxon>
        <taxon>Bacillaceae</taxon>
        <taxon>Bacillus</taxon>
    </lineage>
</organism>
<dbReference type="Proteomes" id="UP001178888">
    <property type="component" value="Unassembled WGS sequence"/>
</dbReference>
<evidence type="ECO:0000313" key="7">
    <source>
        <dbReference type="EMBL" id="MDQ6596727.1"/>
    </source>
</evidence>
<dbReference type="AlphaFoldDB" id="A0AA90TC06"/>
<keyword evidence="4" id="KW-0472">Membrane</keyword>
<name>A0AA90TC06_9BACI</name>
<evidence type="ECO:0000256" key="1">
    <source>
        <dbReference type="ARBA" id="ARBA00004127"/>
    </source>
</evidence>
<keyword evidence="8" id="KW-1185">Reference proteome</keyword>
<reference evidence="7" key="1">
    <citation type="submission" date="2023-08" db="EMBL/GenBank/DDBJ databases">
        <title>Nitrogen cycling bacteria in agricultural field soils.</title>
        <authorList>
            <person name="Jang J."/>
        </authorList>
    </citation>
    <scope>NUCLEOTIDE SEQUENCE</scope>
    <source>
        <strain evidence="7">PS3-36</strain>
    </source>
</reference>
<evidence type="ECO:0000256" key="5">
    <source>
        <dbReference type="SAM" id="MobiDB-lite"/>
    </source>
</evidence>
<keyword evidence="3" id="KW-1133">Transmembrane helix</keyword>
<protein>
    <submittedName>
        <fullName evidence="7">YkvA family protein</fullName>
    </submittedName>
</protein>
<dbReference type="GO" id="GO:0012505">
    <property type="term" value="C:endomembrane system"/>
    <property type="evidence" value="ECO:0007669"/>
    <property type="project" value="UniProtKB-SubCell"/>
</dbReference>
<evidence type="ECO:0000259" key="6">
    <source>
        <dbReference type="Pfam" id="PF06803"/>
    </source>
</evidence>
<dbReference type="Pfam" id="PF06803">
    <property type="entry name" value="DUF1232"/>
    <property type="match status" value="1"/>
</dbReference>
<dbReference type="InterPro" id="IPR010652">
    <property type="entry name" value="DUF1232"/>
</dbReference>
<gene>
    <name evidence="7" type="ORF">RCG21_10245</name>
</gene>
<dbReference type="RefSeq" id="WP_235824682.1">
    <property type="nucleotide sequence ID" value="NZ_JAVGVR010000001.1"/>
</dbReference>
<accession>A0AA90TC06</accession>
<feature type="region of interest" description="Disordered" evidence="5">
    <location>
        <begin position="131"/>
        <end position="151"/>
    </location>
</feature>
<evidence type="ECO:0000313" key="8">
    <source>
        <dbReference type="Proteomes" id="UP001178888"/>
    </source>
</evidence>
<evidence type="ECO:0000256" key="2">
    <source>
        <dbReference type="ARBA" id="ARBA00022692"/>
    </source>
</evidence>
<feature type="domain" description="DUF1232" evidence="6">
    <location>
        <begin position="78"/>
        <end position="111"/>
    </location>
</feature>
<dbReference type="EMBL" id="JAVGVR010000001">
    <property type="protein sequence ID" value="MDQ6596727.1"/>
    <property type="molecule type" value="Genomic_DNA"/>
</dbReference>
<comment type="caution">
    <text evidence="7">The sequence shown here is derived from an EMBL/GenBank/DDBJ whole genome shotgun (WGS) entry which is preliminary data.</text>
</comment>